<evidence type="ECO:0000256" key="7">
    <source>
        <dbReference type="SAM" id="Phobius"/>
    </source>
</evidence>
<feature type="compositionally biased region" description="Acidic residues" evidence="6">
    <location>
        <begin position="293"/>
        <end position="308"/>
    </location>
</feature>
<feature type="region of interest" description="Disordered" evidence="6">
    <location>
        <begin position="279"/>
        <end position="313"/>
    </location>
</feature>
<protein>
    <recommendedName>
        <fullName evidence="8">Major facilitator superfamily (MFS) profile domain-containing protein</fullName>
    </recommendedName>
</protein>
<dbReference type="PANTHER" id="PTHR23504">
    <property type="entry name" value="MAJOR FACILITATOR SUPERFAMILY DOMAIN-CONTAINING PROTEIN 10"/>
    <property type="match status" value="1"/>
</dbReference>
<feature type="domain" description="Major facilitator superfamily (MFS) profile" evidence="8">
    <location>
        <begin position="73"/>
        <end position="529"/>
    </location>
</feature>
<keyword evidence="5 7" id="KW-0472">Membrane</keyword>
<comment type="subcellular location">
    <subcellularLocation>
        <location evidence="1">Membrane</location>
        <topology evidence="1">Multi-pass membrane protein</topology>
    </subcellularLocation>
</comment>
<evidence type="ECO:0000256" key="4">
    <source>
        <dbReference type="ARBA" id="ARBA00022989"/>
    </source>
</evidence>
<dbReference type="AlphaFoldDB" id="A0AAN9YUI7"/>
<dbReference type="CDD" id="cd17330">
    <property type="entry name" value="MFS_SLC46_TetA_like"/>
    <property type="match status" value="1"/>
</dbReference>
<evidence type="ECO:0000313" key="9">
    <source>
        <dbReference type="EMBL" id="KAK7755117.1"/>
    </source>
</evidence>
<dbReference type="EMBL" id="JAKJXP020000015">
    <property type="protein sequence ID" value="KAK7755117.1"/>
    <property type="molecule type" value="Genomic_DNA"/>
</dbReference>
<feature type="compositionally biased region" description="Polar residues" evidence="6">
    <location>
        <begin position="1"/>
        <end position="14"/>
    </location>
</feature>
<dbReference type="PROSITE" id="PS50850">
    <property type="entry name" value="MFS"/>
    <property type="match status" value="1"/>
</dbReference>
<feature type="transmembrane region" description="Helical" evidence="7">
    <location>
        <begin position="244"/>
        <end position="268"/>
    </location>
</feature>
<dbReference type="GO" id="GO:0016020">
    <property type="term" value="C:membrane"/>
    <property type="evidence" value="ECO:0007669"/>
    <property type="project" value="UniProtKB-SubCell"/>
</dbReference>
<evidence type="ECO:0000256" key="6">
    <source>
        <dbReference type="SAM" id="MobiDB-lite"/>
    </source>
</evidence>
<dbReference type="SUPFAM" id="SSF103473">
    <property type="entry name" value="MFS general substrate transporter"/>
    <property type="match status" value="1"/>
</dbReference>
<comment type="caution">
    <text evidence="9">The sequence shown here is derived from an EMBL/GenBank/DDBJ whole genome shotgun (WGS) entry which is preliminary data.</text>
</comment>
<feature type="transmembrane region" description="Helical" evidence="7">
    <location>
        <begin position="431"/>
        <end position="456"/>
    </location>
</feature>
<evidence type="ECO:0000256" key="3">
    <source>
        <dbReference type="ARBA" id="ARBA00022692"/>
    </source>
</evidence>
<dbReference type="GO" id="GO:0022857">
    <property type="term" value="F:transmembrane transporter activity"/>
    <property type="evidence" value="ECO:0007669"/>
    <property type="project" value="InterPro"/>
</dbReference>
<sequence length="541" mass="57728">MTSNGSTPEANGSQRKPADATENDDEHHTASETTPLLKTPAAGPVAPIPTAITATSADADAAKGEDKPLPKLQIALLCYARLVEPIAFFSIFPYINQMVQRNGELADTDVGFYSGLIESLFSLTQMSVMLFWGWAGNRVGRKPVLVGSLAGVSVAIALFGLARSIGQMVLFRCTAGVFSGTIVTIRTMVGEHSTPRTQARSFSWFAFAGNLGIFLGPLIGGALADPAGQYPNSVFGGVRFFEEFPYALPSIVVGCIGLTAVATSALFVEETLPAELRLKNRKTKRSHQNSDTNDNDNENGDEDEDEEVDSKPKPHTLRELLQAPGVGIVLYNYLHVMFLAVAYTAVVPVFWFTPPDLGGLGFSPLQISLFMGLTGLSQAIWLLVVFPPLQRRLGTNGVMRACGTAYPFFMAVMPGFNAILRAHTDASRAAFWTLMPVCLALGPGVSMAFTGAQLALNDASPSAESLSMLNALALTGTSALRSFSPALFASLFAVGARSQILRGYLVWVVLTVLSAGFTVSTRYLPPQSEKKAAEEGGERGN</sequence>
<feature type="transmembrane region" description="Helical" evidence="7">
    <location>
        <begin position="110"/>
        <end position="132"/>
    </location>
</feature>
<feature type="transmembrane region" description="Helical" evidence="7">
    <location>
        <begin position="201"/>
        <end position="224"/>
    </location>
</feature>
<organism evidence="9 10">
    <name type="scientific">Diatrype stigma</name>
    <dbReference type="NCBI Taxonomy" id="117547"/>
    <lineage>
        <taxon>Eukaryota</taxon>
        <taxon>Fungi</taxon>
        <taxon>Dikarya</taxon>
        <taxon>Ascomycota</taxon>
        <taxon>Pezizomycotina</taxon>
        <taxon>Sordariomycetes</taxon>
        <taxon>Xylariomycetidae</taxon>
        <taxon>Xylariales</taxon>
        <taxon>Diatrypaceae</taxon>
        <taxon>Diatrype</taxon>
    </lineage>
</organism>
<reference evidence="9 10" key="1">
    <citation type="submission" date="2024-02" db="EMBL/GenBank/DDBJ databases">
        <title>De novo assembly and annotation of 12 fungi associated with fruit tree decline syndrome in Ontario, Canada.</title>
        <authorList>
            <person name="Sulman M."/>
            <person name="Ellouze W."/>
            <person name="Ilyukhin E."/>
        </authorList>
    </citation>
    <scope>NUCLEOTIDE SEQUENCE [LARGE SCALE GENOMIC DNA]</scope>
    <source>
        <strain evidence="9 10">M11/M66-122</strain>
    </source>
</reference>
<keyword evidence="3 7" id="KW-0812">Transmembrane</keyword>
<dbReference type="Pfam" id="PF07690">
    <property type="entry name" value="MFS_1"/>
    <property type="match status" value="1"/>
</dbReference>
<evidence type="ECO:0000256" key="2">
    <source>
        <dbReference type="ARBA" id="ARBA00022448"/>
    </source>
</evidence>
<proteinExistence type="predicted"/>
<gene>
    <name evidence="9" type="ORF">SLS62_002932</name>
</gene>
<keyword evidence="4 7" id="KW-1133">Transmembrane helix</keyword>
<dbReference type="InterPro" id="IPR001958">
    <property type="entry name" value="Tet-R_TetA/multi-R_MdtG-like"/>
</dbReference>
<evidence type="ECO:0000256" key="5">
    <source>
        <dbReference type="ARBA" id="ARBA00023136"/>
    </source>
</evidence>
<evidence type="ECO:0000259" key="8">
    <source>
        <dbReference type="PROSITE" id="PS50850"/>
    </source>
</evidence>
<dbReference type="Gene3D" id="1.20.1250.20">
    <property type="entry name" value="MFS general substrate transporter like domains"/>
    <property type="match status" value="1"/>
</dbReference>
<feature type="transmembrane region" description="Helical" evidence="7">
    <location>
        <begin position="504"/>
        <end position="524"/>
    </location>
</feature>
<evidence type="ECO:0000256" key="1">
    <source>
        <dbReference type="ARBA" id="ARBA00004141"/>
    </source>
</evidence>
<accession>A0AAN9YUI7</accession>
<name>A0AAN9YUI7_9PEZI</name>
<dbReference type="Proteomes" id="UP001320420">
    <property type="component" value="Unassembled WGS sequence"/>
</dbReference>
<dbReference type="InterPro" id="IPR020846">
    <property type="entry name" value="MFS_dom"/>
</dbReference>
<feature type="transmembrane region" description="Helical" evidence="7">
    <location>
        <begin position="74"/>
        <end position="95"/>
    </location>
</feature>
<keyword evidence="2" id="KW-0813">Transport</keyword>
<feature type="transmembrane region" description="Helical" evidence="7">
    <location>
        <begin position="365"/>
        <end position="386"/>
    </location>
</feature>
<feature type="transmembrane region" description="Helical" evidence="7">
    <location>
        <begin position="328"/>
        <end position="353"/>
    </location>
</feature>
<dbReference type="PANTHER" id="PTHR23504:SF3">
    <property type="entry name" value="MAJOR FACILITATOR SUPERFAMILY (MFS) PROFILE DOMAIN-CONTAINING PROTEIN"/>
    <property type="match status" value="1"/>
</dbReference>
<evidence type="ECO:0000313" key="10">
    <source>
        <dbReference type="Proteomes" id="UP001320420"/>
    </source>
</evidence>
<dbReference type="InterPro" id="IPR036259">
    <property type="entry name" value="MFS_trans_sf"/>
</dbReference>
<feature type="transmembrane region" description="Helical" evidence="7">
    <location>
        <begin position="468"/>
        <end position="492"/>
    </location>
</feature>
<dbReference type="PRINTS" id="PR01035">
    <property type="entry name" value="TCRTETA"/>
</dbReference>
<feature type="transmembrane region" description="Helical" evidence="7">
    <location>
        <begin position="144"/>
        <end position="163"/>
    </location>
</feature>
<dbReference type="InterPro" id="IPR011701">
    <property type="entry name" value="MFS"/>
</dbReference>
<feature type="region of interest" description="Disordered" evidence="6">
    <location>
        <begin position="1"/>
        <end position="43"/>
    </location>
</feature>
<feature type="transmembrane region" description="Helical" evidence="7">
    <location>
        <begin position="169"/>
        <end position="189"/>
    </location>
</feature>
<keyword evidence="10" id="KW-1185">Reference proteome</keyword>